<dbReference type="RefSeq" id="WP_166174604.1">
    <property type="nucleotide sequence ID" value="NZ_CP045119.1"/>
</dbReference>
<feature type="transmembrane region" description="Helical" evidence="1">
    <location>
        <begin position="21"/>
        <end position="47"/>
    </location>
</feature>
<evidence type="ECO:0000256" key="1">
    <source>
        <dbReference type="SAM" id="Phobius"/>
    </source>
</evidence>
<keyword evidence="1" id="KW-0472">Membrane</keyword>
<sequence length="143" mass="14922">MEERGGPVRVGSERENKHSRLGVASFVIAVLTTVLFIVLLVVIFGAAGQLLGNEDPQSVTPQDLQQNLEESPGTTGVLGVAGFGLVASPFLYLLGAALGTAGLIQKRRKRLFAVLGTVANGVIFLGLLALVLFLVVVGTTIQP</sequence>
<organism evidence="2 3">
    <name type="scientific">Rubrobacter tropicus</name>
    <dbReference type="NCBI Taxonomy" id="2653851"/>
    <lineage>
        <taxon>Bacteria</taxon>
        <taxon>Bacillati</taxon>
        <taxon>Actinomycetota</taxon>
        <taxon>Rubrobacteria</taxon>
        <taxon>Rubrobacterales</taxon>
        <taxon>Rubrobacteraceae</taxon>
        <taxon>Rubrobacter</taxon>
    </lineage>
</organism>
<gene>
    <name evidence="2" type="ORF">GBA63_06565</name>
</gene>
<feature type="transmembrane region" description="Helical" evidence="1">
    <location>
        <begin position="111"/>
        <end position="137"/>
    </location>
</feature>
<dbReference type="KEGG" id="rub:GBA63_06565"/>
<protein>
    <submittedName>
        <fullName evidence="2">Uncharacterized protein</fullName>
    </submittedName>
</protein>
<keyword evidence="3" id="KW-1185">Reference proteome</keyword>
<keyword evidence="1" id="KW-1133">Transmembrane helix</keyword>
<accession>A0A6G8Q7D0</accession>
<keyword evidence="1" id="KW-0812">Transmembrane</keyword>
<evidence type="ECO:0000313" key="3">
    <source>
        <dbReference type="Proteomes" id="UP000501452"/>
    </source>
</evidence>
<dbReference type="EMBL" id="CP045119">
    <property type="protein sequence ID" value="QIN82352.1"/>
    <property type="molecule type" value="Genomic_DNA"/>
</dbReference>
<evidence type="ECO:0000313" key="2">
    <source>
        <dbReference type="EMBL" id="QIN82352.1"/>
    </source>
</evidence>
<reference evidence="2 3" key="1">
    <citation type="submission" date="2019-10" db="EMBL/GenBank/DDBJ databases">
        <title>Rubrobacter sp nov SCSIO 52090 isolated from a deep-sea sediment in the South China Sea.</title>
        <authorList>
            <person name="Chen R.W."/>
        </authorList>
    </citation>
    <scope>NUCLEOTIDE SEQUENCE [LARGE SCALE GENOMIC DNA]</scope>
    <source>
        <strain evidence="2 3">SCSIO 52909</strain>
    </source>
</reference>
<name>A0A6G8Q7D0_9ACTN</name>
<dbReference type="AlphaFoldDB" id="A0A6G8Q7D0"/>
<dbReference type="Proteomes" id="UP000501452">
    <property type="component" value="Chromosome"/>
</dbReference>
<feature type="transmembrane region" description="Helical" evidence="1">
    <location>
        <begin position="77"/>
        <end position="104"/>
    </location>
</feature>
<proteinExistence type="predicted"/>